<dbReference type="Proteomes" id="UP001596434">
    <property type="component" value="Unassembled WGS sequence"/>
</dbReference>
<protein>
    <submittedName>
        <fullName evidence="7">Flippase</fullName>
    </submittedName>
</protein>
<gene>
    <name evidence="7" type="ORF">ACFQKE_15575</name>
</gene>
<feature type="transmembrane region" description="Helical" evidence="6">
    <location>
        <begin position="135"/>
        <end position="156"/>
    </location>
</feature>
<comment type="subcellular location">
    <subcellularLocation>
        <location evidence="1">Cell membrane</location>
        <topology evidence="1">Multi-pass membrane protein</topology>
    </subcellularLocation>
</comment>
<feature type="transmembrane region" description="Helical" evidence="6">
    <location>
        <begin position="346"/>
        <end position="369"/>
    </location>
</feature>
<name>A0ABD6A192_9EURY</name>
<evidence type="ECO:0000256" key="4">
    <source>
        <dbReference type="ARBA" id="ARBA00022989"/>
    </source>
</evidence>
<dbReference type="PANTHER" id="PTHR30250">
    <property type="entry name" value="PST FAMILY PREDICTED COLANIC ACID TRANSPORTER"/>
    <property type="match status" value="1"/>
</dbReference>
<evidence type="ECO:0000256" key="1">
    <source>
        <dbReference type="ARBA" id="ARBA00004651"/>
    </source>
</evidence>
<feature type="transmembrane region" description="Helical" evidence="6">
    <location>
        <begin position="91"/>
        <end position="115"/>
    </location>
</feature>
<keyword evidence="8" id="KW-1185">Reference proteome</keyword>
<organism evidence="7 8">
    <name type="scientific">Haloplanus litoreus</name>
    <dbReference type="NCBI Taxonomy" id="767515"/>
    <lineage>
        <taxon>Archaea</taxon>
        <taxon>Methanobacteriati</taxon>
        <taxon>Methanobacteriota</taxon>
        <taxon>Stenosarchaea group</taxon>
        <taxon>Halobacteria</taxon>
        <taxon>Halobacteriales</taxon>
        <taxon>Haloferacaceae</taxon>
        <taxon>Haloplanus</taxon>
    </lineage>
</organism>
<feature type="transmembrane region" description="Helical" evidence="6">
    <location>
        <begin position="314"/>
        <end position="334"/>
    </location>
</feature>
<feature type="transmembrane region" description="Helical" evidence="6">
    <location>
        <begin position="460"/>
        <end position="482"/>
    </location>
</feature>
<dbReference type="AlphaFoldDB" id="A0ABD6A192"/>
<dbReference type="RefSeq" id="WP_379705951.1">
    <property type="nucleotide sequence ID" value="NZ_JBHTAT010000001.1"/>
</dbReference>
<feature type="transmembrane region" description="Helical" evidence="6">
    <location>
        <begin position="436"/>
        <end position="454"/>
    </location>
</feature>
<dbReference type="EMBL" id="JBHTAT010000001">
    <property type="protein sequence ID" value="MFC7256705.1"/>
    <property type="molecule type" value="Genomic_DNA"/>
</dbReference>
<keyword evidence="2" id="KW-1003">Cell membrane</keyword>
<evidence type="ECO:0000313" key="7">
    <source>
        <dbReference type="EMBL" id="MFC7256705.1"/>
    </source>
</evidence>
<accession>A0ABD6A192</accession>
<evidence type="ECO:0000256" key="2">
    <source>
        <dbReference type="ARBA" id="ARBA00022475"/>
    </source>
</evidence>
<evidence type="ECO:0000256" key="5">
    <source>
        <dbReference type="ARBA" id="ARBA00023136"/>
    </source>
</evidence>
<sequence length="496" mass="53524">MTDDEATAGGLGSLTSISEGAGLFMIGRVISKGFGFVTNVVLTRYLGTNRYGIYTYLLVVFSLFTVFTRLGGDKSLLRFLPEYEDDTRKRYAMLTLAYVTSVAGSVVVAAGVYLGAPLISAYTLDDPLFADVLRITAIVIPFNTLSLLTFSAFKAIERMDYHVAVASVARPAIRLVFIGGAVALGYSLVGAAAGLIVSGILTLLVALVVLVRKTDLDSVVRPTRGDAEQYYDFSVPLTFTQLGSFLYNRIDLLMVGFLLTGSAVGVYNVAVIISRLLSLPLSGFNQLFPAVASRLYHDGNHDELESVYGTVTRLIFTLALFPAVAAFVYAPEILRVFGEGFVRGDRVLTLFVVAQLTNALVGPSGYLLMMSDHQYLTLANQLTSGVLNAVLNYVLILEYGFIGAALATATVLTAINLIRVGQVWYLEGFSPYDRTFAKPVVAGVVSGLVMYAFTVPFQRYVLLVVGGGFGAVGFLVTLYVLGIDDRDIELLRSVVE</sequence>
<dbReference type="GO" id="GO:0005886">
    <property type="term" value="C:plasma membrane"/>
    <property type="evidence" value="ECO:0007669"/>
    <property type="project" value="UniProtKB-SubCell"/>
</dbReference>
<feature type="transmembrane region" description="Helical" evidence="6">
    <location>
        <begin position="252"/>
        <end position="277"/>
    </location>
</feature>
<feature type="transmembrane region" description="Helical" evidence="6">
    <location>
        <begin position="389"/>
        <end position="415"/>
    </location>
</feature>
<dbReference type="GeneID" id="96955099"/>
<dbReference type="InterPro" id="IPR002797">
    <property type="entry name" value="Polysacc_synth"/>
</dbReference>
<evidence type="ECO:0000256" key="6">
    <source>
        <dbReference type="SAM" id="Phobius"/>
    </source>
</evidence>
<proteinExistence type="predicted"/>
<dbReference type="Pfam" id="PF01943">
    <property type="entry name" value="Polysacc_synt"/>
    <property type="match status" value="1"/>
</dbReference>
<keyword evidence="3 6" id="KW-0812">Transmembrane</keyword>
<dbReference type="PANTHER" id="PTHR30250:SF27">
    <property type="entry name" value="POLYSACCHARIDE BIOSYNTHESIS PROTEIN"/>
    <property type="match status" value="1"/>
</dbReference>
<reference evidence="7 8" key="1">
    <citation type="journal article" date="2019" name="Int. J. Syst. Evol. Microbiol.">
        <title>The Global Catalogue of Microorganisms (GCM) 10K type strain sequencing project: providing services to taxonomists for standard genome sequencing and annotation.</title>
        <authorList>
            <consortium name="The Broad Institute Genomics Platform"/>
            <consortium name="The Broad Institute Genome Sequencing Center for Infectious Disease"/>
            <person name="Wu L."/>
            <person name="Ma J."/>
        </authorList>
    </citation>
    <scope>NUCLEOTIDE SEQUENCE [LARGE SCALE GENOMIC DNA]</scope>
    <source>
        <strain evidence="7 8">GX21</strain>
    </source>
</reference>
<feature type="transmembrane region" description="Helical" evidence="6">
    <location>
        <begin position="168"/>
        <end position="186"/>
    </location>
</feature>
<dbReference type="CDD" id="cd13128">
    <property type="entry name" value="MATE_Wzx_like"/>
    <property type="match status" value="1"/>
</dbReference>
<keyword evidence="5 6" id="KW-0472">Membrane</keyword>
<keyword evidence="4 6" id="KW-1133">Transmembrane helix</keyword>
<comment type="caution">
    <text evidence="7">The sequence shown here is derived from an EMBL/GenBank/DDBJ whole genome shotgun (WGS) entry which is preliminary data.</text>
</comment>
<dbReference type="InterPro" id="IPR050833">
    <property type="entry name" value="Poly_Biosynth_Transport"/>
</dbReference>
<feature type="transmembrane region" description="Helical" evidence="6">
    <location>
        <begin position="192"/>
        <end position="211"/>
    </location>
</feature>
<evidence type="ECO:0000256" key="3">
    <source>
        <dbReference type="ARBA" id="ARBA00022692"/>
    </source>
</evidence>
<evidence type="ECO:0000313" key="8">
    <source>
        <dbReference type="Proteomes" id="UP001596434"/>
    </source>
</evidence>
<feature type="transmembrane region" description="Helical" evidence="6">
    <location>
        <begin position="51"/>
        <end position="70"/>
    </location>
</feature>